<dbReference type="Proteomes" id="UP000550729">
    <property type="component" value="Unassembled WGS sequence"/>
</dbReference>
<reference evidence="1 2" key="1">
    <citation type="submission" date="2020-04" db="EMBL/GenBank/DDBJ databases">
        <title>Gordonia sp. nov. TBRC 11910.</title>
        <authorList>
            <person name="Suriyachadkun C."/>
        </authorList>
    </citation>
    <scope>NUCLEOTIDE SEQUENCE [LARGE SCALE GENOMIC DNA]</scope>
    <source>
        <strain evidence="1 2">TBRC 11910</strain>
    </source>
</reference>
<evidence type="ECO:0000313" key="1">
    <source>
        <dbReference type="EMBL" id="NMO03629.1"/>
    </source>
</evidence>
<accession>A0A848KZ15</accession>
<protein>
    <submittedName>
        <fullName evidence="1">Uncharacterized protein</fullName>
    </submittedName>
</protein>
<dbReference type="AlphaFoldDB" id="A0A848KZ15"/>
<evidence type="ECO:0000313" key="2">
    <source>
        <dbReference type="Proteomes" id="UP000550729"/>
    </source>
</evidence>
<organism evidence="1 2">
    <name type="scientific">Gordonia asplenii</name>
    <dbReference type="NCBI Taxonomy" id="2725283"/>
    <lineage>
        <taxon>Bacteria</taxon>
        <taxon>Bacillati</taxon>
        <taxon>Actinomycetota</taxon>
        <taxon>Actinomycetes</taxon>
        <taxon>Mycobacteriales</taxon>
        <taxon>Gordoniaceae</taxon>
        <taxon>Gordonia</taxon>
    </lineage>
</organism>
<proteinExistence type="predicted"/>
<comment type="caution">
    <text evidence="1">The sequence shown here is derived from an EMBL/GenBank/DDBJ whole genome shotgun (WGS) entry which is preliminary data.</text>
</comment>
<dbReference type="EMBL" id="JABBNB010000025">
    <property type="protein sequence ID" value="NMO03629.1"/>
    <property type="molecule type" value="Genomic_DNA"/>
</dbReference>
<dbReference type="RefSeq" id="WP_170196133.1">
    <property type="nucleotide sequence ID" value="NZ_JABBNB010000025.1"/>
</dbReference>
<keyword evidence="2" id="KW-1185">Reference proteome</keyword>
<gene>
    <name evidence="1" type="ORF">HH308_20650</name>
</gene>
<sequence length="100" mass="11123">MTSAIEVVVGAHWVNGWFVYALARPIVAVDETEHAVRWNKAALIHCEAGAHRVAVGIRYRGWRRVLGTVPVDVRVDGGTTLRLRAVNGPLNSDPWRISER</sequence>
<name>A0A848KZ15_9ACTN</name>